<evidence type="ECO:0000313" key="2">
    <source>
        <dbReference type="Proteomes" id="UP000836387"/>
    </source>
</evidence>
<dbReference type="EMBL" id="CADEHS020000645">
    <property type="protein sequence ID" value="CAG9956614.1"/>
    <property type="molecule type" value="Genomic_DNA"/>
</dbReference>
<proteinExistence type="predicted"/>
<comment type="caution">
    <text evidence="1">The sequence shown here is derived from an EMBL/GenBank/DDBJ whole genome shotgun (WGS) entry which is preliminary data.</text>
</comment>
<protein>
    <submittedName>
        <fullName evidence="1">Uncharacterized protein</fullName>
    </submittedName>
</protein>
<accession>A0ACA9UWQ8</accession>
<reference evidence="1" key="1">
    <citation type="submission" date="2020-04" db="EMBL/GenBank/DDBJ databases">
        <authorList>
            <person name="Broberg M."/>
        </authorList>
    </citation>
    <scope>NUCLEOTIDE SEQUENCE</scope>
</reference>
<keyword evidence="2" id="KW-1185">Reference proteome</keyword>
<reference evidence="1" key="2">
    <citation type="submission" date="2021-10" db="EMBL/GenBank/DDBJ databases">
        <authorList>
            <person name="Piombo E."/>
        </authorList>
    </citation>
    <scope>NUCLEOTIDE SEQUENCE</scope>
</reference>
<evidence type="ECO:0000313" key="1">
    <source>
        <dbReference type="EMBL" id="CAG9956614.1"/>
    </source>
</evidence>
<dbReference type="Proteomes" id="UP000836387">
    <property type="component" value="Unassembled WGS sequence"/>
</dbReference>
<organism evidence="1 2">
    <name type="scientific">Clonostachys rosea f. rosea IK726</name>
    <dbReference type="NCBI Taxonomy" id="1349383"/>
    <lineage>
        <taxon>Eukaryota</taxon>
        <taxon>Fungi</taxon>
        <taxon>Dikarya</taxon>
        <taxon>Ascomycota</taxon>
        <taxon>Pezizomycotina</taxon>
        <taxon>Sordariomycetes</taxon>
        <taxon>Hypocreomycetidae</taxon>
        <taxon>Hypocreales</taxon>
        <taxon>Bionectriaceae</taxon>
        <taxon>Clonostachys</taxon>
    </lineage>
</organism>
<gene>
    <name evidence="1" type="ORF">CRV2_00008525</name>
</gene>
<sequence length="1617" mass="177421">MAFSVVALLGLVSLGSCATLVEQVSEVPSGWTQLRDEVSPDQSLWLSFALREPNIAELRTRLVSGTSKHLSDEEARLIRQPDQQDVDAVQNWLAENGIKDARQENDWIHVRTTVAAAEPLLGMKLHRYEFENGQQALRTTEYAVPDSLRDAISFVHPIANFMEPRNELTRLSPAQPEDDISKRQGPASPCLGKVTPGCIRELYKLPPAGPSENSTIRLGIAGFLEEYANYADAAQFLDRLAPDVASTGYNFSVELINGGENPQDPSKSGLEAALDIQYALALAHPAQLTYYYTGGRGVKLGDDGKPLAGELVDNEPYLEFLEYLLAKPTDEMPHVLSFSYGDDELSVPRAYAERICNMMGILTARGTTILSSSGDGGARGSRRSNCVTPEGKKVTMAVFPATCPWVTSVGGVSNSYEPPEGADFSGGGFSQFFPMEEWQRDAVDGYVERLDGHLEGYYNSSMRAVPDISAVASRFEIVVGGRVTYVDGTSASAPLLASLIAVADHERAKRGKDPVGWINQHLYGRQAKGVFQDTITGESTSCPFDGDGGPGGWLAVEGWDAVTGLGVPNDFSEFLKFLHCFFEPGIYHRARAPSAACCFYSATAMPTQHVDPSSDELLQAVANTLLKARKVVVVTGAGISTNSGIPDFRSENGLYSLIQAHFELARNNASPDTTSQGDSDTNEGDNEGDNERDFQEGPAPKRRRLSCGPIIFNRQERADQKETDDAAALGEPAETPVQDDAKPPTDDDLNLPSSPTRTTRNAIQISTPRAMRTPDRAEMPTTSPLSSPPLEEIVLPTSPGPIIQTRSLRSRRDLLDIAIPASSSPLSSPPPILFEPHPPSPSITSSSRRSSTSQCEMDLTSHSLSASQSSSGRNSLPNMKGKDLFDASIWSDPLRTSVFYTFATSLRQKVKDCEPTSSHRFISHLRDRKKLVRCYTQNIDRIEEKVGLSTSLEEGPGSRGRFSRRSTANGAQLSKMVEDAAAEPPTPVGESHPSLSTQHPADETETPKTPVTELEASVGDQPKAPPKLETLRSSGVECVFLHGSLESLRCFLCGRVTCWDGIRESETMSGQQPECPHCVGATAAREERGKRALGVGKLRPDIVLYGEEHPNAHLISPIVTHDLSLCPDMLLILGTSLRVHGLKILVREFAKSIHSRGGTVVFVNFTKPPESSWGDIIDYWVQWDCDAWVSDLQNRVPKLWEEPKEKQPAKNPMALRDTKVTGAYWTQKIIGELRRITEFHDPSTPPYSSPISDTVMAEMSITVESKLHQQRETEETIAVQASGAATPSPPPSEPAPPVQPPPPQSEPLPKASAKPSAAQNALRLRPRRTRKSAPAAMERAEKRKPPSTLNPNHGRALKQEPEPEQVPEQVLEQVLDQVLEQVLEPEPEKMVMESNQPTVVVQPLKIEAPPPARSSILNSVKANPRLRKRKKIYGEEEVLSSPPQNLGGGSEDSSRRSSTGSRPAPKSEPALTLPPLRVIDAVSPEQLDRRPRPLEPQSPPQGPQPTLHVNVRQLRSQSLAIQEAMIKNQTQLKPARGQWNDQQQNWMGGHESSSSQWEAQQRQEQFRLSRQQREELARREREHNEKEKDVALALVGLKVSALRQWGDTWHVSPNRCR</sequence>
<name>A0ACA9UWQ8_BIOOC</name>